<name>A0ABQ9B742_9ROSI</name>
<comment type="subcellular location">
    <subcellularLocation>
        <location evidence="1">Nucleus</location>
    </subcellularLocation>
</comment>
<feature type="domain" description="WDHD1 first WD40" evidence="9">
    <location>
        <begin position="27"/>
        <end position="308"/>
    </location>
</feature>
<evidence type="ECO:0000256" key="1">
    <source>
        <dbReference type="ARBA" id="ARBA00004123"/>
    </source>
</evidence>
<feature type="region of interest" description="Disordered" evidence="6">
    <location>
        <begin position="365"/>
        <end position="413"/>
    </location>
</feature>
<dbReference type="InterPro" id="IPR001680">
    <property type="entry name" value="WD40_rpt"/>
</dbReference>
<feature type="repeat" description="WD" evidence="5">
    <location>
        <begin position="238"/>
        <end position="279"/>
    </location>
</feature>
<feature type="domain" description="WDHD1/CFT4 second beta-propeller" evidence="7">
    <location>
        <begin position="425"/>
        <end position="708"/>
    </location>
</feature>
<dbReference type="Pfam" id="PF12341">
    <property type="entry name" value="Mcl1_mid"/>
    <property type="match status" value="1"/>
</dbReference>
<evidence type="ECO:0000256" key="4">
    <source>
        <dbReference type="ARBA" id="ARBA00023242"/>
    </source>
</evidence>
<evidence type="ECO:0000313" key="11">
    <source>
        <dbReference type="Proteomes" id="UP001141253"/>
    </source>
</evidence>
<dbReference type="Gene3D" id="2.130.10.10">
    <property type="entry name" value="YVTN repeat-like/Quinoprotein amine dehydrogenase"/>
    <property type="match status" value="2"/>
</dbReference>
<dbReference type="PROSITE" id="PS50294">
    <property type="entry name" value="WD_REPEATS_REGION"/>
    <property type="match status" value="3"/>
</dbReference>
<dbReference type="InterPro" id="IPR048591">
    <property type="entry name" value="WDHD1/CFT4_hel"/>
</dbReference>
<evidence type="ECO:0000256" key="3">
    <source>
        <dbReference type="ARBA" id="ARBA00022737"/>
    </source>
</evidence>
<dbReference type="InterPro" id="IPR057646">
    <property type="entry name" value="WD40_WDHD1_1st"/>
</dbReference>
<evidence type="ECO:0000259" key="9">
    <source>
        <dbReference type="Pfam" id="PF24817"/>
    </source>
</evidence>
<dbReference type="SMART" id="SM00320">
    <property type="entry name" value="WD40"/>
    <property type="match status" value="6"/>
</dbReference>
<dbReference type="PANTHER" id="PTHR19932">
    <property type="entry name" value="WD REPEAT AND HMG-BOX DNA BINDING PROTEIN"/>
    <property type="match status" value="1"/>
</dbReference>
<organism evidence="10 11">
    <name type="scientific">Salix suchowensis</name>
    <dbReference type="NCBI Taxonomy" id="1278906"/>
    <lineage>
        <taxon>Eukaryota</taxon>
        <taxon>Viridiplantae</taxon>
        <taxon>Streptophyta</taxon>
        <taxon>Embryophyta</taxon>
        <taxon>Tracheophyta</taxon>
        <taxon>Spermatophyta</taxon>
        <taxon>Magnoliopsida</taxon>
        <taxon>eudicotyledons</taxon>
        <taxon>Gunneridae</taxon>
        <taxon>Pentapetalae</taxon>
        <taxon>rosids</taxon>
        <taxon>fabids</taxon>
        <taxon>Malpighiales</taxon>
        <taxon>Salicaceae</taxon>
        <taxon>Saliceae</taxon>
        <taxon>Salix</taxon>
    </lineage>
</organism>
<keyword evidence="3" id="KW-0677">Repeat</keyword>
<keyword evidence="11" id="KW-1185">Reference proteome</keyword>
<dbReference type="InterPro" id="IPR036322">
    <property type="entry name" value="WD40_repeat_dom_sf"/>
</dbReference>
<dbReference type="Pfam" id="PF24817">
    <property type="entry name" value="WD40_WDHD1_1st"/>
    <property type="match status" value="1"/>
</dbReference>
<reference evidence="10" key="2">
    <citation type="journal article" date="2023" name="Int. J. Mol. Sci.">
        <title>De Novo Assembly and Annotation of 11 Diverse Shrub Willow (Salix) Genomes Reveals Novel Gene Organization in Sex-Linked Regions.</title>
        <authorList>
            <person name="Hyden B."/>
            <person name="Feng K."/>
            <person name="Yates T.B."/>
            <person name="Jawdy S."/>
            <person name="Cereghino C."/>
            <person name="Smart L.B."/>
            <person name="Muchero W."/>
        </authorList>
    </citation>
    <scope>NUCLEOTIDE SEQUENCE</scope>
    <source>
        <tissue evidence="10">Shoot tip</tissue>
    </source>
</reference>
<dbReference type="PANTHER" id="PTHR19932:SF10">
    <property type="entry name" value="WD REPEAT AND HMG-BOX DNA-BINDING PROTEIN 1"/>
    <property type="match status" value="1"/>
</dbReference>
<feature type="region of interest" description="Disordered" evidence="6">
    <location>
        <begin position="966"/>
        <end position="1008"/>
    </location>
</feature>
<dbReference type="InterPro" id="IPR019775">
    <property type="entry name" value="WD40_repeat_CS"/>
</dbReference>
<keyword evidence="4" id="KW-0539">Nucleus</keyword>
<reference evidence="10" key="1">
    <citation type="submission" date="2022-10" db="EMBL/GenBank/DDBJ databases">
        <authorList>
            <person name="Hyden B.L."/>
            <person name="Feng K."/>
            <person name="Yates T."/>
            <person name="Jawdy S."/>
            <person name="Smart L.B."/>
            <person name="Muchero W."/>
        </authorList>
    </citation>
    <scope>NUCLEOTIDE SEQUENCE</scope>
    <source>
        <tissue evidence="10">Shoot tip</tissue>
    </source>
</reference>
<dbReference type="SUPFAM" id="SSF50978">
    <property type="entry name" value="WD40 repeat-like"/>
    <property type="match status" value="1"/>
</dbReference>
<evidence type="ECO:0000259" key="7">
    <source>
        <dbReference type="Pfam" id="PF12341"/>
    </source>
</evidence>
<feature type="compositionally biased region" description="Acidic residues" evidence="6">
    <location>
        <begin position="375"/>
        <end position="386"/>
    </location>
</feature>
<feature type="repeat" description="WD" evidence="5">
    <location>
        <begin position="146"/>
        <end position="187"/>
    </location>
</feature>
<dbReference type="Proteomes" id="UP001141253">
    <property type="component" value="Chromosome 12"/>
</dbReference>
<dbReference type="EMBL" id="JAPFFI010000010">
    <property type="protein sequence ID" value="KAJ6375726.1"/>
    <property type="molecule type" value="Genomic_DNA"/>
</dbReference>
<evidence type="ECO:0000256" key="6">
    <source>
        <dbReference type="SAM" id="MobiDB-lite"/>
    </source>
</evidence>
<feature type="region of interest" description="Disordered" evidence="6">
    <location>
        <begin position="919"/>
        <end position="945"/>
    </location>
</feature>
<feature type="domain" description="WDHD1/CFT4 helical bundle" evidence="8">
    <location>
        <begin position="717"/>
        <end position="817"/>
    </location>
</feature>
<dbReference type="Pfam" id="PF20946">
    <property type="entry name" value="Ctf4_C"/>
    <property type="match status" value="1"/>
</dbReference>
<gene>
    <name evidence="10" type="ORF">OIU77_000651</name>
</gene>
<dbReference type="PROSITE" id="PS50082">
    <property type="entry name" value="WD_REPEATS_2"/>
    <property type="match status" value="3"/>
</dbReference>
<proteinExistence type="predicted"/>
<protein>
    <recommendedName>
        <fullName evidence="12">Minichromosome loss protein Mcl1 middle region domain-containing protein</fullName>
    </recommendedName>
</protein>
<dbReference type="PROSITE" id="PS00678">
    <property type="entry name" value="WD_REPEATS_1"/>
    <property type="match status" value="1"/>
</dbReference>
<evidence type="ECO:0000259" key="8">
    <source>
        <dbReference type="Pfam" id="PF20946"/>
    </source>
</evidence>
<evidence type="ECO:0000313" key="10">
    <source>
        <dbReference type="EMBL" id="KAJ6375726.1"/>
    </source>
</evidence>
<evidence type="ECO:0008006" key="12">
    <source>
        <dbReference type="Google" id="ProtNLM"/>
    </source>
</evidence>
<feature type="compositionally biased region" description="Polar residues" evidence="6">
    <location>
        <begin position="928"/>
        <end position="939"/>
    </location>
</feature>
<feature type="repeat" description="WD" evidence="5">
    <location>
        <begin position="62"/>
        <end position="103"/>
    </location>
</feature>
<evidence type="ECO:0000256" key="2">
    <source>
        <dbReference type="ARBA" id="ARBA00022574"/>
    </source>
</evidence>
<dbReference type="InterPro" id="IPR015943">
    <property type="entry name" value="WD40/YVTN_repeat-like_dom_sf"/>
</dbReference>
<dbReference type="InterPro" id="IPR022100">
    <property type="entry name" value="WDHD1/CFT4_beta-prop_2nd"/>
</dbReference>
<evidence type="ECO:0000256" key="5">
    <source>
        <dbReference type="PROSITE-ProRule" id="PRU00221"/>
    </source>
</evidence>
<comment type="caution">
    <text evidence="10">The sequence shown here is derived from an EMBL/GenBank/DDBJ whole genome shotgun (WGS) entry which is preliminary data.</text>
</comment>
<dbReference type="CDD" id="cd00200">
    <property type="entry name" value="WD40"/>
    <property type="match status" value="1"/>
</dbReference>
<feature type="compositionally biased region" description="Polar residues" evidence="6">
    <location>
        <begin position="966"/>
        <end position="984"/>
    </location>
</feature>
<accession>A0ABQ9B742</accession>
<keyword evidence="2 5" id="KW-0853">WD repeat</keyword>
<sequence length="1008" mass="111552">MKVRSLKLREAHKSINGNNDNNPSLCSVLWDQQAHHLVTASSSDPSISIHDPLIPSNPPKILRHHRDGVTALALSPNSTCLASGSIDHSVKLYKFPSGEFETNVTRFTLPIRALAFNKSGSMVAAAGDDEGIKLINTIDGSIARVLKGHKGPVTGLAFDPINEYLATVDSVGTVLFWELQSGGILHTLKSVAPNNISDTSFMNVVSWSPDGETLAVPGLRNDVVMYDRDTAEKLFSLRGDHVQPVCYLSWSPNGKYMATSGLDRQILIWDVDKKQDIDRQKFEDRISGMAWKPIGNVLAVIDVMGKYGLWELVVPSSMKSPTEDIPSLKNSNGVLLFDEEDPEPSTSGGLSEFAEDILCESEPSCRKRLRKQSESEDPDEDIDDELNLLPKTETRKKVHRASKDNLDKGNGLRNTVTPAWLKMQEAFQPGATPPQRGKRRFLCYNMLGTITTVENDGYSHIEIDFHDTGRGPRLPSMTDYFGFTMASLNENGSVFANPCKGEKNMSTLMYRPFSSWANNSEWSMRFEGEEVKVVALGNAWVAAITSLNFLRIYTDGGLQRHIISLDGPVATASGFKNQLAVVTHVSDCLPSIDQMLEFRVFDISSGTQALTGRLPLTPGSHLIWFGFSEEGQLSSYDSKGVLRVFTSQYGGSWLPVFSASKEKKSDESYWVVGLNASKLFCISYKSPDKFPQVIPKPVLSLLNLSFPVASSDLGADALENEFILNSMHLSQIQKRMEDMAGACLDTTALDDEAFNMEATQDRCILRLIASCCNGDKLVRATELMKLLSLEKSMKGAIKLVTALKLPNLAERFNTILEVTPNTWKKVLKFQRQSEWVFFCYQISKTRFFFISSKERLVNESKGTHKSPLLSFNGHASLTADDAAISKMMVTSNGKNEKPESSIGFSSPTLSAPLFIKKENKQEHEKSDQNQTTNAKTSMEPSYAEKVKSAENVLRVGDVKMTGQVLKVQSQRLSYPSLKSSNNQETTKKDPDQLAAPLRPSNPFKKAPN</sequence>